<comment type="caution">
    <text evidence="6">The sequence shown here is derived from an EMBL/GenBank/DDBJ whole genome shotgun (WGS) entry which is preliminary data.</text>
</comment>
<evidence type="ECO:0000256" key="2">
    <source>
        <dbReference type="ARBA" id="ARBA00022448"/>
    </source>
</evidence>
<name>A0ABU1TFA4_9SPHI</name>
<dbReference type="Pfam" id="PF25973">
    <property type="entry name" value="BSH_CzcB"/>
    <property type="match status" value="1"/>
</dbReference>
<dbReference type="NCBIfam" id="TIGR01730">
    <property type="entry name" value="RND_mfp"/>
    <property type="match status" value="1"/>
</dbReference>
<sequence length="367" mass="39802">MMKRETLLSGISALLLLAACKGKPQPVAENKQVCVSDSMAHMITIDTAKTTTMKDELSLSGEVSYDDNNVVKVFPFAGGQVLDVKVSLGDKVTKGQTLAIVRSADVAGNYTDLTATRSDLAIAKRQLEQAEYLYKNGISSERDYTEAKENYNKAAAANTKIQQQIAINGGGNTNAGGSLVIKAPESGYIVEKNITAGSFIRPDNNNSMFTISNMKDVWIWANVFESDISKVKTGYTAKVTTVAYPDKVFTGKVDAVSSVLDPDNKVMKIKIVLPNTNMMLKPEMFTNVVITNSDKAQSVSVPAKAVVFDNSKNYVIVYNDKCDLKLREVGIIKTVADTTYISSGLKAGDRVISKNQLLLYDSLTGEN</sequence>
<evidence type="ECO:0000259" key="3">
    <source>
        <dbReference type="Pfam" id="PF25954"/>
    </source>
</evidence>
<keyword evidence="7" id="KW-1185">Reference proteome</keyword>
<evidence type="ECO:0000259" key="5">
    <source>
        <dbReference type="Pfam" id="PF25973"/>
    </source>
</evidence>
<protein>
    <submittedName>
        <fullName evidence="6">Cobalt-zinc-cadmium efflux system membrane fusion protein</fullName>
    </submittedName>
</protein>
<dbReference type="InterPro" id="IPR051909">
    <property type="entry name" value="MFP_Cation_Efflux"/>
</dbReference>
<dbReference type="InterPro" id="IPR058792">
    <property type="entry name" value="Beta-barrel_RND_2"/>
</dbReference>
<evidence type="ECO:0000259" key="4">
    <source>
        <dbReference type="Pfam" id="PF25967"/>
    </source>
</evidence>
<dbReference type="RefSeq" id="WP_310099011.1">
    <property type="nucleotide sequence ID" value="NZ_JAVDUU010000003.1"/>
</dbReference>
<gene>
    <name evidence="6" type="ORF">J2W55_003777</name>
</gene>
<evidence type="ECO:0000313" key="6">
    <source>
        <dbReference type="EMBL" id="MDR6943924.1"/>
    </source>
</evidence>
<organism evidence="6 7">
    <name type="scientific">Mucilaginibacter pocheonensis</name>
    <dbReference type="NCBI Taxonomy" id="398050"/>
    <lineage>
        <taxon>Bacteria</taxon>
        <taxon>Pseudomonadati</taxon>
        <taxon>Bacteroidota</taxon>
        <taxon>Sphingobacteriia</taxon>
        <taxon>Sphingobacteriales</taxon>
        <taxon>Sphingobacteriaceae</taxon>
        <taxon>Mucilaginibacter</taxon>
    </lineage>
</organism>
<dbReference type="Gene3D" id="2.40.30.170">
    <property type="match status" value="1"/>
</dbReference>
<proteinExistence type="inferred from homology"/>
<feature type="domain" description="CzcB-like barrel-sandwich hybrid" evidence="5">
    <location>
        <begin position="70"/>
        <end position="213"/>
    </location>
</feature>
<dbReference type="PANTHER" id="PTHR30097:SF4">
    <property type="entry name" value="SLR6042 PROTEIN"/>
    <property type="match status" value="1"/>
</dbReference>
<reference evidence="6 7" key="1">
    <citation type="submission" date="2023-07" db="EMBL/GenBank/DDBJ databases">
        <title>Sorghum-associated microbial communities from plants grown in Nebraska, USA.</title>
        <authorList>
            <person name="Schachtman D."/>
        </authorList>
    </citation>
    <scope>NUCLEOTIDE SEQUENCE [LARGE SCALE GENOMIC DNA]</scope>
    <source>
        <strain evidence="6 7">3262</strain>
    </source>
</reference>
<feature type="domain" description="CusB-like beta-barrel" evidence="3">
    <location>
        <begin position="217"/>
        <end position="292"/>
    </location>
</feature>
<keyword evidence="2" id="KW-0813">Transport</keyword>
<feature type="domain" description="Multidrug resistance protein MdtA-like C-terminal permuted SH3" evidence="4">
    <location>
        <begin position="299"/>
        <end position="352"/>
    </location>
</feature>
<dbReference type="EMBL" id="JAVDUU010000003">
    <property type="protein sequence ID" value="MDR6943924.1"/>
    <property type="molecule type" value="Genomic_DNA"/>
</dbReference>
<dbReference type="Pfam" id="PF25954">
    <property type="entry name" value="Beta-barrel_RND_2"/>
    <property type="match status" value="1"/>
</dbReference>
<dbReference type="Pfam" id="PF25967">
    <property type="entry name" value="RND-MFP_C"/>
    <property type="match status" value="1"/>
</dbReference>
<dbReference type="Gene3D" id="2.40.420.20">
    <property type="match status" value="1"/>
</dbReference>
<dbReference type="InterPro" id="IPR058647">
    <property type="entry name" value="BSH_CzcB-like"/>
</dbReference>
<dbReference type="Gene3D" id="2.40.50.100">
    <property type="match status" value="1"/>
</dbReference>
<dbReference type="SUPFAM" id="SSF111369">
    <property type="entry name" value="HlyD-like secretion proteins"/>
    <property type="match status" value="1"/>
</dbReference>
<dbReference type="InterPro" id="IPR058627">
    <property type="entry name" value="MdtA-like_C"/>
</dbReference>
<dbReference type="Proteomes" id="UP001247620">
    <property type="component" value="Unassembled WGS sequence"/>
</dbReference>
<dbReference type="PROSITE" id="PS51257">
    <property type="entry name" value="PROKAR_LIPOPROTEIN"/>
    <property type="match status" value="1"/>
</dbReference>
<comment type="similarity">
    <text evidence="1">Belongs to the membrane fusion protein (MFP) (TC 8.A.1) family.</text>
</comment>
<dbReference type="PANTHER" id="PTHR30097">
    <property type="entry name" value="CATION EFFLUX SYSTEM PROTEIN CUSB"/>
    <property type="match status" value="1"/>
</dbReference>
<dbReference type="InterPro" id="IPR006143">
    <property type="entry name" value="RND_pump_MFP"/>
</dbReference>
<evidence type="ECO:0000313" key="7">
    <source>
        <dbReference type="Proteomes" id="UP001247620"/>
    </source>
</evidence>
<evidence type="ECO:0000256" key="1">
    <source>
        <dbReference type="ARBA" id="ARBA00009477"/>
    </source>
</evidence>
<accession>A0ABU1TFA4</accession>
<dbReference type="Gene3D" id="1.10.287.470">
    <property type="entry name" value="Helix hairpin bin"/>
    <property type="match status" value="1"/>
</dbReference>